<evidence type="ECO:0000256" key="1">
    <source>
        <dbReference type="ARBA" id="ARBA00004651"/>
    </source>
</evidence>
<keyword evidence="4 8" id="KW-0812">Transmembrane</keyword>
<evidence type="ECO:0000256" key="8">
    <source>
        <dbReference type="RuleBase" id="RU363032"/>
    </source>
</evidence>
<dbReference type="PANTHER" id="PTHR30614:SF0">
    <property type="entry name" value="L-CYSTINE TRANSPORT SYSTEM PERMEASE PROTEIN TCYL"/>
    <property type="match status" value="1"/>
</dbReference>
<dbReference type="PANTHER" id="PTHR30614">
    <property type="entry name" value="MEMBRANE COMPONENT OF AMINO ACID ABC TRANSPORTER"/>
    <property type="match status" value="1"/>
</dbReference>
<feature type="transmembrane region" description="Helical" evidence="8">
    <location>
        <begin position="64"/>
        <end position="89"/>
    </location>
</feature>
<dbReference type="EMBL" id="OBQC01000001">
    <property type="protein sequence ID" value="SOC34693.1"/>
    <property type="molecule type" value="Genomic_DNA"/>
</dbReference>
<dbReference type="Proteomes" id="UP000219252">
    <property type="component" value="Unassembled WGS sequence"/>
</dbReference>
<dbReference type="GO" id="GO:0006865">
    <property type="term" value="P:amino acid transport"/>
    <property type="evidence" value="ECO:0007669"/>
    <property type="project" value="UniProtKB-KW"/>
</dbReference>
<keyword evidence="7 8" id="KW-0472">Membrane</keyword>
<dbReference type="AlphaFoldDB" id="A0A285TYY4"/>
<comment type="subcellular location">
    <subcellularLocation>
        <location evidence="1 8">Cell membrane</location>
        <topology evidence="1 8">Multi-pass membrane protein</topology>
    </subcellularLocation>
</comment>
<evidence type="ECO:0000256" key="2">
    <source>
        <dbReference type="ARBA" id="ARBA00022448"/>
    </source>
</evidence>
<feature type="transmembrane region" description="Helical" evidence="8">
    <location>
        <begin position="104"/>
        <end position="123"/>
    </location>
</feature>
<dbReference type="RefSeq" id="WP_235864492.1">
    <property type="nucleotide sequence ID" value="NZ_OBQC01000001.1"/>
</dbReference>
<evidence type="ECO:0000259" key="9">
    <source>
        <dbReference type="PROSITE" id="PS50928"/>
    </source>
</evidence>
<evidence type="ECO:0000313" key="11">
    <source>
        <dbReference type="Proteomes" id="UP000219252"/>
    </source>
</evidence>
<dbReference type="SUPFAM" id="SSF161098">
    <property type="entry name" value="MetI-like"/>
    <property type="match status" value="1"/>
</dbReference>
<dbReference type="Pfam" id="PF00528">
    <property type="entry name" value="BPD_transp_1"/>
    <property type="match status" value="1"/>
</dbReference>
<feature type="transmembrane region" description="Helical" evidence="8">
    <location>
        <begin position="202"/>
        <end position="223"/>
    </location>
</feature>
<evidence type="ECO:0000313" key="10">
    <source>
        <dbReference type="EMBL" id="SOC34693.1"/>
    </source>
</evidence>
<keyword evidence="2 8" id="KW-0813">Transport</keyword>
<keyword evidence="11" id="KW-1185">Reference proteome</keyword>
<sequence>MNSSFINMEFLIDTFFVALSGVPIALLVTVVALAIALPIGFFLALTRINEIPILNGFTKVYVSFVRGTPIIIQIFVLYSILPLVLASIFERYNIDFPIYEVNTLWYAFIIFSFNTAAILVEVFRSALKTVNAGQLEAAYSVGLTTAQAYRRIIIPQMLVSAMPNLCTATINLIKATSLGYAISLQEITLKAKVAANVGYNYLEAYIDIFIVYLILCITVEYLFKVFEKRLSRYKAVATA</sequence>
<dbReference type="InterPro" id="IPR010065">
    <property type="entry name" value="AA_ABC_transptr_permease_3TM"/>
</dbReference>
<keyword evidence="5" id="KW-0029">Amino-acid transport</keyword>
<gene>
    <name evidence="10" type="ORF">SAMN05877842_10129</name>
</gene>
<dbReference type="CDD" id="cd06261">
    <property type="entry name" value="TM_PBP2"/>
    <property type="match status" value="1"/>
</dbReference>
<organism evidence="10 11">
    <name type="scientific">Ureibacillus acetophenoni</name>
    <dbReference type="NCBI Taxonomy" id="614649"/>
    <lineage>
        <taxon>Bacteria</taxon>
        <taxon>Bacillati</taxon>
        <taxon>Bacillota</taxon>
        <taxon>Bacilli</taxon>
        <taxon>Bacillales</taxon>
        <taxon>Caryophanaceae</taxon>
        <taxon>Ureibacillus</taxon>
    </lineage>
</organism>
<feature type="transmembrane region" description="Helical" evidence="8">
    <location>
        <begin position="157"/>
        <end position="182"/>
    </location>
</feature>
<reference evidence="11" key="1">
    <citation type="submission" date="2017-08" db="EMBL/GenBank/DDBJ databases">
        <authorList>
            <person name="Varghese N."/>
            <person name="Submissions S."/>
        </authorList>
    </citation>
    <scope>NUCLEOTIDE SEQUENCE [LARGE SCALE GENOMIC DNA]</scope>
    <source>
        <strain evidence="11">JC23</strain>
    </source>
</reference>
<dbReference type="NCBIfam" id="TIGR01726">
    <property type="entry name" value="HEQRo_perm_3TM"/>
    <property type="match status" value="1"/>
</dbReference>
<evidence type="ECO:0000256" key="6">
    <source>
        <dbReference type="ARBA" id="ARBA00022989"/>
    </source>
</evidence>
<feature type="domain" description="ABC transmembrane type-1" evidence="9">
    <location>
        <begin position="22"/>
        <end position="223"/>
    </location>
</feature>
<dbReference type="InterPro" id="IPR043429">
    <property type="entry name" value="ArtM/GltK/GlnP/TcyL/YhdX-like"/>
</dbReference>
<evidence type="ECO:0000256" key="3">
    <source>
        <dbReference type="ARBA" id="ARBA00022475"/>
    </source>
</evidence>
<protein>
    <submittedName>
        <fullName evidence="10">Amino acid ABC transporter membrane protein 2 (PAAT family)</fullName>
    </submittedName>
</protein>
<proteinExistence type="inferred from homology"/>
<dbReference type="Gene3D" id="1.10.3720.10">
    <property type="entry name" value="MetI-like"/>
    <property type="match status" value="1"/>
</dbReference>
<evidence type="ECO:0000256" key="4">
    <source>
        <dbReference type="ARBA" id="ARBA00022692"/>
    </source>
</evidence>
<dbReference type="GO" id="GO:0022857">
    <property type="term" value="F:transmembrane transporter activity"/>
    <property type="evidence" value="ECO:0007669"/>
    <property type="project" value="InterPro"/>
</dbReference>
<keyword evidence="6 8" id="KW-1133">Transmembrane helix</keyword>
<accession>A0A285TYY4</accession>
<dbReference type="GO" id="GO:0043190">
    <property type="term" value="C:ATP-binding cassette (ABC) transporter complex"/>
    <property type="evidence" value="ECO:0007669"/>
    <property type="project" value="InterPro"/>
</dbReference>
<keyword evidence="3" id="KW-1003">Cell membrane</keyword>
<dbReference type="InterPro" id="IPR000515">
    <property type="entry name" value="MetI-like"/>
</dbReference>
<name>A0A285TYY4_9BACL</name>
<dbReference type="InterPro" id="IPR035906">
    <property type="entry name" value="MetI-like_sf"/>
</dbReference>
<evidence type="ECO:0000256" key="7">
    <source>
        <dbReference type="ARBA" id="ARBA00023136"/>
    </source>
</evidence>
<comment type="similarity">
    <text evidence="8">Belongs to the binding-protein-dependent transport system permease family.</text>
</comment>
<evidence type="ECO:0000256" key="5">
    <source>
        <dbReference type="ARBA" id="ARBA00022970"/>
    </source>
</evidence>
<feature type="transmembrane region" description="Helical" evidence="8">
    <location>
        <begin position="15"/>
        <end position="43"/>
    </location>
</feature>
<dbReference type="PROSITE" id="PS50928">
    <property type="entry name" value="ABC_TM1"/>
    <property type="match status" value="1"/>
</dbReference>